<dbReference type="PANTHER" id="PTHR44675">
    <property type="entry name" value="PAK1 INTERACTING PROTEIN 1"/>
    <property type="match status" value="1"/>
</dbReference>
<dbReference type="Proteomes" id="UP001353858">
    <property type="component" value="Unassembled WGS sequence"/>
</dbReference>
<comment type="caution">
    <text evidence="4">The sequence shown here is derived from an EMBL/GenBank/DDBJ whole genome shotgun (WGS) entry which is preliminary data.</text>
</comment>
<name>A0AAN7NZP5_9COLE</name>
<dbReference type="Gene3D" id="2.130.10.10">
    <property type="entry name" value="YVTN repeat-like/Quinoprotein amine dehydrogenase"/>
    <property type="match status" value="2"/>
</dbReference>
<dbReference type="PANTHER" id="PTHR44675:SF1">
    <property type="entry name" value="P21-ACTIVATED PROTEIN KINASE-INTERACTING PROTEIN 1"/>
    <property type="match status" value="1"/>
</dbReference>
<keyword evidence="2" id="KW-0853">WD repeat</keyword>
<reference evidence="5" key="1">
    <citation type="submission" date="2023-01" db="EMBL/GenBank/DDBJ databases">
        <title>Key to firefly adult light organ development and bioluminescence: homeobox transcription factors regulate luciferase expression and transportation to peroxisome.</title>
        <authorList>
            <person name="Fu X."/>
        </authorList>
    </citation>
    <scope>NUCLEOTIDE SEQUENCE [LARGE SCALE GENOMIC DNA]</scope>
</reference>
<proteinExistence type="predicted"/>
<dbReference type="InterPro" id="IPR015943">
    <property type="entry name" value="WD40/YVTN_repeat-like_dom_sf"/>
</dbReference>
<evidence type="ECO:0000313" key="4">
    <source>
        <dbReference type="EMBL" id="KAK4877000.1"/>
    </source>
</evidence>
<dbReference type="InterPro" id="IPR051959">
    <property type="entry name" value="PAK1-Kinase_Regulator"/>
</dbReference>
<sequence>MSDDKTSVEVILGTYEEFLLGYRCFPKNNDIEQTFATHSHSSSIRTVCTSGKYLASGGADDRIFIYDLELRKEQCVLTHHKATLNAVAFTPEHTHLISGSNDGVLAIVRVGNWQLEKIWDKAHKGAAILDIAVHFSGKLALSLGSDHCLCTWNLVKGRQAYVINLNNKSKDPKSLDRISWAPCGVRFVLSGGKYTEIWSIEKGGILKAIEHSHKVICCTWISNNTLLVGYENGKMGKVNSYTGEIEKHHGHTSRVKCMSTYNKFIITGASQGDVKIWDEDLKMLLESSSGCRITCLCVTDMVLQDPVSRDDGENEAVEELAPASKVTRRGVVTEEHDSDSEVIPQKKIKRKSKRKKHKN</sequence>
<comment type="function">
    <text evidence="1">Negatively regulates the PAK1 kinase. PAK1 is a member of the PAK kinase family, which has been shown to play a positive role in the regulation of signaling pathways involving MAPK8 and RELA. PAK1 exists as an inactive homodimer, which is activated by binding of small GTPases such as CDC42 to an N-terminal regulatory domain. PAK1IP1 also binds to the N-terminus of PAK1, and inhibits the specific activation of PAK1 by CDC42. May be involved in ribosomal large subunit assembly.</text>
</comment>
<dbReference type="PROSITE" id="PS50082">
    <property type="entry name" value="WD_REPEATS_2"/>
    <property type="match status" value="2"/>
</dbReference>
<dbReference type="SMART" id="SM00320">
    <property type="entry name" value="WD40"/>
    <property type="match status" value="5"/>
</dbReference>
<feature type="compositionally biased region" description="Basic residues" evidence="3">
    <location>
        <begin position="346"/>
        <end position="359"/>
    </location>
</feature>
<feature type="repeat" description="WD" evidence="2">
    <location>
        <begin position="77"/>
        <end position="107"/>
    </location>
</feature>
<dbReference type="SUPFAM" id="SSF50978">
    <property type="entry name" value="WD40 repeat-like"/>
    <property type="match status" value="1"/>
</dbReference>
<dbReference type="InterPro" id="IPR001680">
    <property type="entry name" value="WD40_rpt"/>
</dbReference>
<feature type="region of interest" description="Disordered" evidence="3">
    <location>
        <begin position="308"/>
        <end position="359"/>
    </location>
</feature>
<evidence type="ECO:0000313" key="5">
    <source>
        <dbReference type="Proteomes" id="UP001353858"/>
    </source>
</evidence>
<evidence type="ECO:0000256" key="3">
    <source>
        <dbReference type="SAM" id="MobiDB-lite"/>
    </source>
</evidence>
<accession>A0AAN7NZP5</accession>
<feature type="repeat" description="WD" evidence="2">
    <location>
        <begin position="248"/>
        <end position="278"/>
    </location>
</feature>
<dbReference type="EMBL" id="JARPUR010000004">
    <property type="protein sequence ID" value="KAK4877000.1"/>
    <property type="molecule type" value="Genomic_DNA"/>
</dbReference>
<organism evidence="4 5">
    <name type="scientific">Aquatica leii</name>
    <dbReference type="NCBI Taxonomy" id="1421715"/>
    <lineage>
        <taxon>Eukaryota</taxon>
        <taxon>Metazoa</taxon>
        <taxon>Ecdysozoa</taxon>
        <taxon>Arthropoda</taxon>
        <taxon>Hexapoda</taxon>
        <taxon>Insecta</taxon>
        <taxon>Pterygota</taxon>
        <taxon>Neoptera</taxon>
        <taxon>Endopterygota</taxon>
        <taxon>Coleoptera</taxon>
        <taxon>Polyphaga</taxon>
        <taxon>Elateriformia</taxon>
        <taxon>Elateroidea</taxon>
        <taxon>Lampyridae</taxon>
        <taxon>Luciolinae</taxon>
        <taxon>Aquatica</taxon>
    </lineage>
</organism>
<dbReference type="InterPro" id="IPR036322">
    <property type="entry name" value="WD40_repeat_dom_sf"/>
</dbReference>
<evidence type="ECO:0000256" key="1">
    <source>
        <dbReference type="ARBA" id="ARBA00045213"/>
    </source>
</evidence>
<gene>
    <name evidence="4" type="ORF">RN001_009506</name>
</gene>
<keyword evidence="5" id="KW-1185">Reference proteome</keyword>
<dbReference type="Pfam" id="PF00400">
    <property type="entry name" value="WD40"/>
    <property type="match status" value="3"/>
</dbReference>
<evidence type="ECO:0000256" key="2">
    <source>
        <dbReference type="PROSITE-ProRule" id="PRU00221"/>
    </source>
</evidence>
<dbReference type="AlphaFoldDB" id="A0AAN7NZP5"/>
<protein>
    <submittedName>
        <fullName evidence="4">Uncharacterized protein</fullName>
    </submittedName>
</protein>